<evidence type="ECO:0000259" key="10">
    <source>
        <dbReference type="PROSITE" id="PS00631"/>
    </source>
</evidence>
<evidence type="ECO:0000313" key="12">
    <source>
        <dbReference type="Proteomes" id="UP000243679"/>
    </source>
</evidence>
<dbReference type="KEGG" id="ntt:TAO_1085"/>
<dbReference type="InterPro" id="IPR008283">
    <property type="entry name" value="Peptidase_M17_N"/>
</dbReference>
<comment type="subcellular location">
    <subcellularLocation>
        <location evidence="9">Cytoplasm</location>
    </subcellularLocation>
</comment>
<dbReference type="PRINTS" id="PR00481">
    <property type="entry name" value="LAMNOPPTDASE"/>
</dbReference>
<feature type="binding site" evidence="9">
    <location>
        <position position="273"/>
    </location>
    <ligand>
        <name>Mn(2+)</name>
        <dbReference type="ChEBI" id="CHEBI:29035"/>
        <label>1</label>
    </ligand>
</feature>
<dbReference type="FunFam" id="3.40.630.10:FF:000004">
    <property type="entry name" value="Probable cytosol aminopeptidase"/>
    <property type="match status" value="1"/>
</dbReference>
<dbReference type="Pfam" id="PF00883">
    <property type="entry name" value="Peptidase_M17"/>
    <property type="match status" value="1"/>
</dbReference>
<dbReference type="GO" id="GO:0005737">
    <property type="term" value="C:cytoplasm"/>
    <property type="evidence" value="ECO:0007669"/>
    <property type="project" value="UniProtKB-SubCell"/>
</dbReference>
<accession>A0A1Q2SMS6</accession>
<feature type="domain" description="Cytosol aminopeptidase" evidence="10">
    <location>
        <begin position="348"/>
        <end position="355"/>
    </location>
</feature>
<dbReference type="SUPFAM" id="SSF53187">
    <property type="entry name" value="Zn-dependent exopeptidases"/>
    <property type="match status" value="1"/>
</dbReference>
<dbReference type="InterPro" id="IPR023042">
    <property type="entry name" value="Peptidase_M17_leu_NH2_pept"/>
</dbReference>
<dbReference type="EC" id="3.4.11.10" evidence="9"/>
<dbReference type="GO" id="GO:0070006">
    <property type="term" value="F:metalloaminopeptidase activity"/>
    <property type="evidence" value="ECO:0007669"/>
    <property type="project" value="InterPro"/>
</dbReference>
<reference evidence="11 12" key="1">
    <citation type="journal article" date="2017" name="ISME J.">
        <title>An acid-tolerant ammonia-oxidizing ?-proteobacterium from soil.</title>
        <authorList>
            <person name="Hayatsu M."/>
            <person name="Tago K."/>
            <person name="Uchiyama I."/>
            <person name="Toyoda A."/>
            <person name="Wang Y."/>
            <person name="Shimomura Y."/>
            <person name="Okubo T."/>
            <person name="Kurisu F."/>
            <person name="Hirono Y."/>
            <person name="Nonaka K."/>
            <person name="Akiyama H."/>
            <person name="Itoh T."/>
            <person name="Takami H."/>
        </authorList>
    </citation>
    <scope>NUCLEOTIDE SEQUENCE [LARGE SCALE GENOMIC DNA]</scope>
    <source>
        <strain evidence="11 12">TAO100</strain>
    </source>
</reference>
<dbReference type="GO" id="GO:0006508">
    <property type="term" value="P:proteolysis"/>
    <property type="evidence" value="ECO:0007669"/>
    <property type="project" value="UniProtKB-KW"/>
</dbReference>
<dbReference type="CDD" id="cd00433">
    <property type="entry name" value="Peptidase_M17"/>
    <property type="match status" value="1"/>
</dbReference>
<dbReference type="Gene3D" id="3.40.220.10">
    <property type="entry name" value="Leucine Aminopeptidase, subunit E, domain 1"/>
    <property type="match status" value="1"/>
</dbReference>
<dbReference type="InterPro" id="IPR011356">
    <property type="entry name" value="Leucine_aapep/pepB"/>
</dbReference>
<dbReference type="Proteomes" id="UP000243679">
    <property type="component" value="Chromosome"/>
</dbReference>
<dbReference type="PANTHER" id="PTHR11963">
    <property type="entry name" value="LEUCINE AMINOPEPTIDASE-RELATED"/>
    <property type="match status" value="1"/>
</dbReference>
<evidence type="ECO:0000256" key="7">
    <source>
        <dbReference type="ARBA" id="ARBA00022801"/>
    </source>
</evidence>
<dbReference type="InterPro" id="IPR000819">
    <property type="entry name" value="Peptidase_M17_C"/>
</dbReference>
<feature type="binding site" evidence="9">
    <location>
        <position position="352"/>
    </location>
    <ligand>
        <name>Mn(2+)</name>
        <dbReference type="ChEBI" id="CHEBI:29035"/>
        <label>2</label>
    </ligand>
</feature>
<protein>
    <recommendedName>
        <fullName evidence="9">Probable cytosol aminopeptidase</fullName>
        <ecNumber evidence="9">3.4.11.1</ecNumber>
    </recommendedName>
    <alternativeName>
        <fullName evidence="9">Leucine aminopeptidase</fullName>
        <shortName evidence="9">LAP</shortName>
        <ecNumber evidence="9">3.4.11.10</ecNumber>
    </alternativeName>
    <alternativeName>
        <fullName evidence="9">Leucyl aminopeptidase</fullName>
    </alternativeName>
</protein>
<evidence type="ECO:0000256" key="9">
    <source>
        <dbReference type="HAMAP-Rule" id="MF_00181"/>
    </source>
</evidence>
<comment type="catalytic activity">
    <reaction evidence="1 9">
        <text>Release of an N-terminal amino acid, Xaa-|-Yaa-, in which Xaa is preferably Leu, but may be other amino acids including Pro although not Arg or Lys, and Yaa may be Pro. Amino acid amides and methyl esters are also readily hydrolyzed, but rates on arylamides are exceedingly low.</text>
        <dbReference type="EC" id="3.4.11.1"/>
    </reaction>
</comment>
<dbReference type="PANTHER" id="PTHR11963:SF23">
    <property type="entry name" value="CYTOSOL AMINOPEPTIDASE"/>
    <property type="match status" value="1"/>
</dbReference>
<keyword evidence="12" id="KW-1185">Reference proteome</keyword>
<dbReference type="EMBL" id="AP014836">
    <property type="protein sequence ID" value="BAW80455.1"/>
    <property type="molecule type" value="Genomic_DNA"/>
</dbReference>
<dbReference type="NCBIfam" id="NF002074">
    <property type="entry name" value="PRK00913.1-4"/>
    <property type="match status" value="1"/>
</dbReference>
<sequence length="504" mass="54600">MDYTTTNGTAEKLRTQALIVGIYEDEGLSPSAQRIDKASEGYLSKLISQGDFSGKIERNLLLFALPGIKAERVMLMGCGEKNKFESKKLRHGWSTIIKVLEECGATDVVACLLELKPKHEDISQWARLMTETAEHASYYYDQTKSKKKALKYPLSQINFLLEQRTQQSAVARGIQWGQAIAKGVSLARDLANLPGNICTPTYLADTASKMAKEYKSLTVKILDREDMEKLGMGALLAVARGSQQSPKFICLEYKGTSSKQQPIVLIGKGITFDSGGISIKPAASMDEMKYDMSGGASVLGTIKACAELKLSLNVVALVPCTENLPDGNATKPGDIVTSLSGQTIEILNTDAEGRLILCDALTYSKHYHPKIVIDVATLTGACVIALGAHASGLLSNDQDLANSLLSTGQMSNDPVWQLPLWEDYQQQLKSNFADMANVGGREAGTITAACFLSRFAEDFSWAHLDIAGTAWNSGKDKGATGRPVPLLTQYLIQYAQAGVVPKNK</sequence>
<evidence type="ECO:0000256" key="2">
    <source>
        <dbReference type="ARBA" id="ARBA00000967"/>
    </source>
</evidence>
<evidence type="ECO:0000313" key="11">
    <source>
        <dbReference type="EMBL" id="BAW80455.1"/>
    </source>
</evidence>
<feature type="binding site" evidence="9">
    <location>
        <position position="273"/>
    </location>
    <ligand>
        <name>Mn(2+)</name>
        <dbReference type="ChEBI" id="CHEBI:29035"/>
        <label>2</label>
    </ligand>
</feature>
<dbReference type="AlphaFoldDB" id="A0A1Q2SMS6"/>
<comment type="similarity">
    <text evidence="3 9">Belongs to the peptidase M17 family.</text>
</comment>
<dbReference type="GO" id="GO:0030145">
    <property type="term" value="F:manganese ion binding"/>
    <property type="evidence" value="ECO:0007669"/>
    <property type="project" value="UniProtKB-UniRule"/>
</dbReference>
<comment type="function">
    <text evidence="9">Presumably involved in the processing and regular turnover of intracellular proteins. Catalyzes the removal of unsubstituted N-terminal amino acids from various peptides.</text>
</comment>
<evidence type="ECO:0000256" key="5">
    <source>
        <dbReference type="ARBA" id="ARBA00022670"/>
    </source>
</evidence>
<organism evidence="11 12">
    <name type="scientific">Candidatus Nitrosoglobus terrae</name>
    <dbReference type="NCBI Taxonomy" id="1630141"/>
    <lineage>
        <taxon>Bacteria</taxon>
        <taxon>Pseudomonadati</taxon>
        <taxon>Pseudomonadota</taxon>
        <taxon>Gammaproteobacteria</taxon>
        <taxon>Chromatiales</taxon>
        <taxon>Chromatiaceae</taxon>
        <taxon>Candidatus Nitrosoglobus</taxon>
    </lineage>
</organism>
<dbReference type="SUPFAM" id="SSF52949">
    <property type="entry name" value="Macro domain-like"/>
    <property type="match status" value="1"/>
</dbReference>
<keyword evidence="5 9" id="KW-0645">Protease</keyword>
<feature type="active site" evidence="9">
    <location>
        <position position="354"/>
    </location>
</feature>
<keyword evidence="6 9" id="KW-0479">Metal-binding</keyword>
<dbReference type="RefSeq" id="WP_096527004.1">
    <property type="nucleotide sequence ID" value="NZ_AP014836.1"/>
</dbReference>
<feature type="binding site" evidence="9">
    <location>
        <position position="268"/>
    </location>
    <ligand>
        <name>Mn(2+)</name>
        <dbReference type="ChEBI" id="CHEBI:29035"/>
        <label>2</label>
    </ligand>
</feature>
<feature type="binding site" evidence="9">
    <location>
        <position position="352"/>
    </location>
    <ligand>
        <name>Mn(2+)</name>
        <dbReference type="ChEBI" id="CHEBI:29035"/>
        <label>1</label>
    </ligand>
</feature>
<keyword evidence="7 9" id="KW-0378">Hydrolase</keyword>
<dbReference type="InterPro" id="IPR043472">
    <property type="entry name" value="Macro_dom-like"/>
</dbReference>
<evidence type="ECO:0000256" key="6">
    <source>
        <dbReference type="ARBA" id="ARBA00022723"/>
    </source>
</evidence>
<proteinExistence type="inferred from homology"/>
<feature type="binding site" evidence="9">
    <location>
        <position position="291"/>
    </location>
    <ligand>
        <name>Mn(2+)</name>
        <dbReference type="ChEBI" id="CHEBI:29035"/>
        <label>2</label>
    </ligand>
</feature>
<dbReference type="Pfam" id="PF02789">
    <property type="entry name" value="Peptidase_M17_N"/>
    <property type="match status" value="1"/>
</dbReference>
<dbReference type="NCBIfam" id="NF002083">
    <property type="entry name" value="PRK00913.3-5"/>
    <property type="match status" value="1"/>
</dbReference>
<dbReference type="OrthoDB" id="9809354at2"/>
<name>A0A1Q2SMS6_9GAMM</name>
<evidence type="ECO:0000256" key="1">
    <source>
        <dbReference type="ARBA" id="ARBA00000135"/>
    </source>
</evidence>
<feature type="active site" evidence="9">
    <location>
        <position position="280"/>
    </location>
</feature>
<dbReference type="NCBIfam" id="NF002077">
    <property type="entry name" value="PRK00913.2-4"/>
    <property type="match status" value="1"/>
</dbReference>
<dbReference type="HAMAP" id="MF_00181">
    <property type="entry name" value="Cytosol_peptidase_M17"/>
    <property type="match status" value="1"/>
</dbReference>
<dbReference type="EC" id="3.4.11.1" evidence="9"/>
<comment type="catalytic activity">
    <reaction evidence="2 9">
        <text>Release of an N-terminal amino acid, preferentially leucine, but not glutamic or aspartic acids.</text>
        <dbReference type="EC" id="3.4.11.10"/>
    </reaction>
</comment>
<evidence type="ECO:0000256" key="4">
    <source>
        <dbReference type="ARBA" id="ARBA00022438"/>
    </source>
</evidence>
<evidence type="ECO:0000256" key="3">
    <source>
        <dbReference type="ARBA" id="ARBA00009528"/>
    </source>
</evidence>
<comment type="cofactor">
    <cofactor evidence="9">
        <name>Mn(2+)</name>
        <dbReference type="ChEBI" id="CHEBI:29035"/>
    </cofactor>
    <text evidence="9">Binds 2 manganese ions per subunit.</text>
</comment>
<keyword evidence="4 9" id="KW-0031">Aminopeptidase</keyword>
<dbReference type="PROSITE" id="PS00631">
    <property type="entry name" value="CYTOSOL_AP"/>
    <property type="match status" value="1"/>
</dbReference>
<feature type="binding site" evidence="9">
    <location>
        <position position="350"/>
    </location>
    <ligand>
        <name>Mn(2+)</name>
        <dbReference type="ChEBI" id="CHEBI:29035"/>
        <label>1</label>
    </ligand>
</feature>
<keyword evidence="9" id="KW-0963">Cytoplasm</keyword>
<dbReference type="NCBIfam" id="NF002073">
    <property type="entry name" value="PRK00913.1-2"/>
    <property type="match status" value="1"/>
</dbReference>
<dbReference type="Gene3D" id="3.40.630.10">
    <property type="entry name" value="Zn peptidases"/>
    <property type="match status" value="1"/>
</dbReference>
<gene>
    <name evidence="9" type="primary">pepA</name>
    <name evidence="11" type="ORF">TAO_1085</name>
</gene>
<keyword evidence="8 9" id="KW-0464">Manganese</keyword>
<evidence type="ECO:0000256" key="8">
    <source>
        <dbReference type="ARBA" id="ARBA00023211"/>
    </source>
</evidence>